<evidence type="ECO:0000259" key="4">
    <source>
        <dbReference type="Pfam" id="PF05368"/>
    </source>
</evidence>
<gene>
    <name evidence="5" type="ORF">THASP1DRAFT_7935</name>
</gene>
<dbReference type="AlphaFoldDB" id="A0A4P9XFQ3"/>
<dbReference type="OrthoDB" id="9974981at2759"/>
<dbReference type="InterPro" id="IPR008030">
    <property type="entry name" value="NmrA-like"/>
</dbReference>
<keyword evidence="2" id="KW-0521">NADP</keyword>
<sequence length="226" mass="24614">IINVTVAGGSGELGRKFVRAFLADGDYRVSVLSRADSQSEALDSLRQQGVSVISVDYNQRDELVQALQGADILVCTLDYVTGMSLQPTLVQAAKAAGVRRFVPSDFADESPELDALYSADTGAIVRIIEEHQLEYTRYFCGMFYCYLATPDVGIDVKNRKATVVGKGDAPLSLVNRDDIARFVAASLKDPRSKNARFGIQSCSTTFRELVATIEKHSGVKLEVSHV</sequence>
<evidence type="ECO:0000313" key="5">
    <source>
        <dbReference type="EMBL" id="RKP04426.1"/>
    </source>
</evidence>
<dbReference type="PANTHER" id="PTHR47706:SF4">
    <property type="entry name" value="NMRA-LIKE DOMAIN-CONTAINING PROTEIN"/>
    <property type="match status" value="1"/>
</dbReference>
<dbReference type="GO" id="GO:0016491">
    <property type="term" value="F:oxidoreductase activity"/>
    <property type="evidence" value="ECO:0007669"/>
    <property type="project" value="UniProtKB-KW"/>
</dbReference>
<proteinExistence type="inferred from homology"/>
<dbReference type="InterPro" id="IPR051609">
    <property type="entry name" value="NmrA/Isoflavone_reductase-like"/>
</dbReference>
<dbReference type="EMBL" id="KZ993741">
    <property type="protein sequence ID" value="RKP04426.1"/>
    <property type="molecule type" value="Genomic_DNA"/>
</dbReference>
<dbReference type="SUPFAM" id="SSF51735">
    <property type="entry name" value="NAD(P)-binding Rossmann-fold domains"/>
    <property type="match status" value="1"/>
</dbReference>
<evidence type="ECO:0000313" key="6">
    <source>
        <dbReference type="Proteomes" id="UP000271241"/>
    </source>
</evidence>
<organism evidence="5 6">
    <name type="scientific">Thamnocephalis sphaerospora</name>
    <dbReference type="NCBI Taxonomy" id="78915"/>
    <lineage>
        <taxon>Eukaryota</taxon>
        <taxon>Fungi</taxon>
        <taxon>Fungi incertae sedis</taxon>
        <taxon>Zoopagomycota</taxon>
        <taxon>Zoopagomycotina</taxon>
        <taxon>Zoopagomycetes</taxon>
        <taxon>Zoopagales</taxon>
        <taxon>Sigmoideomycetaceae</taxon>
        <taxon>Thamnocephalis</taxon>
    </lineage>
</organism>
<dbReference type="InterPro" id="IPR036291">
    <property type="entry name" value="NAD(P)-bd_dom_sf"/>
</dbReference>
<name>A0A4P9XFQ3_9FUNG</name>
<dbReference type="Gene3D" id="3.40.50.720">
    <property type="entry name" value="NAD(P)-binding Rossmann-like Domain"/>
    <property type="match status" value="1"/>
</dbReference>
<comment type="similarity">
    <text evidence="1">Belongs to the NmrA-type oxidoreductase family. Isoflavone reductase subfamily.</text>
</comment>
<evidence type="ECO:0000256" key="2">
    <source>
        <dbReference type="ARBA" id="ARBA00022857"/>
    </source>
</evidence>
<dbReference type="STRING" id="78915.A0A4P9XFQ3"/>
<dbReference type="Pfam" id="PF05368">
    <property type="entry name" value="NmrA"/>
    <property type="match status" value="1"/>
</dbReference>
<evidence type="ECO:0000256" key="1">
    <source>
        <dbReference type="ARBA" id="ARBA00005725"/>
    </source>
</evidence>
<evidence type="ECO:0000256" key="3">
    <source>
        <dbReference type="ARBA" id="ARBA00023002"/>
    </source>
</evidence>
<feature type="non-terminal residue" evidence="5">
    <location>
        <position position="1"/>
    </location>
</feature>
<protein>
    <recommendedName>
        <fullName evidence="4">NmrA-like domain-containing protein</fullName>
    </recommendedName>
</protein>
<keyword evidence="6" id="KW-1185">Reference proteome</keyword>
<dbReference type="PANTHER" id="PTHR47706">
    <property type="entry name" value="NMRA-LIKE FAMILY PROTEIN"/>
    <property type="match status" value="1"/>
</dbReference>
<feature type="domain" description="NmrA-like" evidence="4">
    <location>
        <begin position="4"/>
        <end position="225"/>
    </location>
</feature>
<dbReference type="Proteomes" id="UP000271241">
    <property type="component" value="Unassembled WGS sequence"/>
</dbReference>
<reference evidence="6" key="1">
    <citation type="journal article" date="2018" name="Nat. Microbiol.">
        <title>Leveraging single-cell genomics to expand the fungal tree of life.</title>
        <authorList>
            <person name="Ahrendt S.R."/>
            <person name="Quandt C.A."/>
            <person name="Ciobanu D."/>
            <person name="Clum A."/>
            <person name="Salamov A."/>
            <person name="Andreopoulos B."/>
            <person name="Cheng J.F."/>
            <person name="Woyke T."/>
            <person name="Pelin A."/>
            <person name="Henrissat B."/>
            <person name="Reynolds N.K."/>
            <person name="Benny G.L."/>
            <person name="Smith M.E."/>
            <person name="James T.Y."/>
            <person name="Grigoriev I.V."/>
        </authorList>
    </citation>
    <scope>NUCLEOTIDE SEQUENCE [LARGE SCALE GENOMIC DNA]</scope>
    <source>
        <strain evidence="6">RSA 1356</strain>
    </source>
</reference>
<accession>A0A4P9XFQ3</accession>
<keyword evidence="3" id="KW-0560">Oxidoreductase</keyword>
<feature type="non-terminal residue" evidence="5">
    <location>
        <position position="226"/>
    </location>
</feature>